<dbReference type="InterPro" id="IPR012337">
    <property type="entry name" value="RNaseH-like_sf"/>
</dbReference>
<evidence type="ECO:0000313" key="2">
    <source>
        <dbReference type="Proteomes" id="UP000521872"/>
    </source>
</evidence>
<organism evidence="1 2">
    <name type="scientific">Agrocybe pediades</name>
    <dbReference type="NCBI Taxonomy" id="84607"/>
    <lineage>
        <taxon>Eukaryota</taxon>
        <taxon>Fungi</taxon>
        <taxon>Dikarya</taxon>
        <taxon>Basidiomycota</taxon>
        <taxon>Agaricomycotina</taxon>
        <taxon>Agaricomycetes</taxon>
        <taxon>Agaricomycetidae</taxon>
        <taxon>Agaricales</taxon>
        <taxon>Agaricineae</taxon>
        <taxon>Strophariaceae</taxon>
        <taxon>Agrocybe</taxon>
    </lineage>
</organism>
<gene>
    <name evidence="1" type="ORF">D9613_012987</name>
</gene>
<protein>
    <submittedName>
        <fullName evidence="1">Uncharacterized protein</fullName>
    </submittedName>
</protein>
<comment type="caution">
    <text evidence="1">The sequence shown here is derived from an EMBL/GenBank/DDBJ whole genome shotgun (WGS) entry which is preliminary data.</text>
</comment>
<proteinExistence type="predicted"/>
<name>A0A8H4VHL9_9AGAR</name>
<sequence>MYQRPATKESDIPHRTKLREEIVEKAKVAIDRLKEHFKSIPGCVSITFDAWTSKSYDPFLAITAHYVDSPKDAPQDWELASLKVLAFEQLNGRHTGWSASCRVRMPGKH</sequence>
<keyword evidence="2" id="KW-1185">Reference proteome</keyword>
<evidence type="ECO:0000313" key="1">
    <source>
        <dbReference type="EMBL" id="KAF4609402.1"/>
    </source>
</evidence>
<dbReference type="SUPFAM" id="SSF53098">
    <property type="entry name" value="Ribonuclease H-like"/>
    <property type="match status" value="1"/>
</dbReference>
<accession>A0A8H4VHL9</accession>
<reference evidence="1 2" key="1">
    <citation type="submission" date="2019-12" db="EMBL/GenBank/DDBJ databases">
        <authorList>
            <person name="Floudas D."/>
            <person name="Bentzer J."/>
            <person name="Ahren D."/>
            <person name="Johansson T."/>
            <person name="Persson P."/>
            <person name="Tunlid A."/>
        </authorList>
    </citation>
    <scope>NUCLEOTIDE SEQUENCE [LARGE SCALE GENOMIC DNA]</scope>
    <source>
        <strain evidence="1 2">CBS 102.39</strain>
    </source>
</reference>
<dbReference type="AlphaFoldDB" id="A0A8H4VHL9"/>
<dbReference type="EMBL" id="JAACJL010000065">
    <property type="protein sequence ID" value="KAF4609402.1"/>
    <property type="molecule type" value="Genomic_DNA"/>
</dbReference>
<dbReference type="Proteomes" id="UP000521872">
    <property type="component" value="Unassembled WGS sequence"/>
</dbReference>